<evidence type="ECO:0000313" key="3">
    <source>
        <dbReference type="Proteomes" id="UP000199259"/>
    </source>
</evidence>
<gene>
    <name evidence="2" type="ORF">SAMN04488589_0927</name>
</gene>
<dbReference type="Pfam" id="PF04321">
    <property type="entry name" value="RmlD_sub_bind"/>
    <property type="match status" value="1"/>
</dbReference>
<dbReference type="RefSeq" id="WP_091709073.1">
    <property type="nucleotide sequence ID" value="NZ_FNCA01000002.1"/>
</dbReference>
<protein>
    <submittedName>
        <fullName evidence="2">dTDP-4-dehydrorhamnose reductase</fullName>
    </submittedName>
</protein>
<evidence type="ECO:0000313" key="2">
    <source>
        <dbReference type="EMBL" id="SDF57542.1"/>
    </source>
</evidence>
<dbReference type="OrthoDB" id="4907at2157"/>
<evidence type="ECO:0000259" key="1">
    <source>
        <dbReference type="Pfam" id="PF04321"/>
    </source>
</evidence>
<dbReference type="InterPro" id="IPR029903">
    <property type="entry name" value="RmlD-like-bd"/>
</dbReference>
<dbReference type="PANTHER" id="PTHR43242">
    <property type="entry name" value="NAD(P)-BINDING ROSSMANN-FOLD SUPERFAMILY PROTEIN"/>
    <property type="match status" value="1"/>
</dbReference>
<dbReference type="Gene3D" id="3.90.25.10">
    <property type="entry name" value="UDP-galactose 4-epimerase, domain 1"/>
    <property type="match status" value="1"/>
</dbReference>
<reference evidence="2 3" key="1">
    <citation type="submission" date="2016-10" db="EMBL/GenBank/DDBJ databases">
        <authorList>
            <person name="Varghese N."/>
            <person name="Submissions S."/>
        </authorList>
    </citation>
    <scope>NUCLEOTIDE SEQUENCE [LARGE SCALE GENOMIC DNA]</scope>
    <source>
        <strain evidence="2 3">PL 12/M</strain>
    </source>
</reference>
<sequence>MKILITGSNGFLGSNLVSYFMKKNRYEIYCTSRNPLKVRNSNTIYGDLREISFVKNLFEQIKPDVVINTVSLVDLDLCEENPSLAYDLTVKTGRNIAQCASEYNSRLAYISTDHLFDGNKSMYTEKEKTNPVNQYGKMKFEAENVSCKYNEDTIVIRTNFFGWSHINHPDTFGEWVYKSLKSKKAINLFTDYYFTPIEVTYLAEAIEKAIEKDITGVLNIVGSQRCSKYEFGMKLADLAGMDKSLINPCSLNDGIMTLKTKRQQDLSMSSEKYKALFGHSLPDLNENILRFLGNKDR</sequence>
<dbReference type="SUPFAM" id="SSF51735">
    <property type="entry name" value="NAD(P)-binding Rossmann-fold domains"/>
    <property type="match status" value="1"/>
</dbReference>
<dbReference type="Gene3D" id="3.40.50.720">
    <property type="entry name" value="NAD(P)-binding Rossmann-like Domain"/>
    <property type="match status" value="1"/>
</dbReference>
<dbReference type="AlphaFoldDB" id="A0A7Z7AVR9"/>
<comment type="caution">
    <text evidence="2">The sequence shown here is derived from an EMBL/GenBank/DDBJ whole genome shotgun (WGS) entry which is preliminary data.</text>
</comment>
<accession>A0A7Z7AVR9</accession>
<proteinExistence type="predicted"/>
<keyword evidence="3" id="KW-1185">Reference proteome</keyword>
<dbReference type="EMBL" id="FNCA01000002">
    <property type="protein sequence ID" value="SDF57542.1"/>
    <property type="molecule type" value="Genomic_DNA"/>
</dbReference>
<feature type="domain" description="RmlD-like substrate binding" evidence="1">
    <location>
        <begin position="1"/>
        <end position="292"/>
    </location>
</feature>
<dbReference type="PANTHER" id="PTHR43242:SF1">
    <property type="entry name" value="NAD(P)-BINDING ROSSMANN-FOLD SUPERFAMILY PROTEIN"/>
    <property type="match status" value="1"/>
</dbReference>
<dbReference type="Proteomes" id="UP000199259">
    <property type="component" value="Unassembled WGS sequence"/>
</dbReference>
<organism evidence="2 3">
    <name type="scientific">Methanolobus vulcani</name>
    <dbReference type="NCBI Taxonomy" id="38026"/>
    <lineage>
        <taxon>Archaea</taxon>
        <taxon>Methanobacteriati</taxon>
        <taxon>Methanobacteriota</taxon>
        <taxon>Stenosarchaea group</taxon>
        <taxon>Methanomicrobia</taxon>
        <taxon>Methanosarcinales</taxon>
        <taxon>Methanosarcinaceae</taxon>
        <taxon>Methanolobus</taxon>
    </lineage>
</organism>
<dbReference type="CDD" id="cd05254">
    <property type="entry name" value="dTDP_HR_like_SDR_e"/>
    <property type="match status" value="1"/>
</dbReference>
<dbReference type="InterPro" id="IPR036291">
    <property type="entry name" value="NAD(P)-bd_dom_sf"/>
</dbReference>
<name>A0A7Z7AVR9_9EURY</name>